<feature type="transmembrane region" description="Helical" evidence="1">
    <location>
        <begin position="40"/>
        <end position="60"/>
    </location>
</feature>
<name>A0A218WIT3_PUNGR</name>
<accession>A0A218WIT3</accession>
<dbReference type="Proteomes" id="UP000197138">
    <property type="component" value="Unassembled WGS sequence"/>
</dbReference>
<comment type="caution">
    <text evidence="2">The sequence shown here is derived from an EMBL/GenBank/DDBJ whole genome shotgun (WGS) entry which is preliminary data.</text>
</comment>
<evidence type="ECO:0000313" key="2">
    <source>
        <dbReference type="EMBL" id="OWM72754.1"/>
    </source>
</evidence>
<protein>
    <submittedName>
        <fullName evidence="2">Uncharacterized protein</fullName>
    </submittedName>
</protein>
<keyword evidence="1" id="KW-0472">Membrane</keyword>
<keyword evidence="1" id="KW-0812">Transmembrane</keyword>
<feature type="transmembrane region" description="Helical" evidence="1">
    <location>
        <begin position="12"/>
        <end position="34"/>
    </location>
</feature>
<organism evidence="2 3">
    <name type="scientific">Punica granatum</name>
    <name type="common">Pomegranate</name>
    <dbReference type="NCBI Taxonomy" id="22663"/>
    <lineage>
        <taxon>Eukaryota</taxon>
        <taxon>Viridiplantae</taxon>
        <taxon>Streptophyta</taxon>
        <taxon>Embryophyta</taxon>
        <taxon>Tracheophyta</taxon>
        <taxon>Spermatophyta</taxon>
        <taxon>Magnoliopsida</taxon>
        <taxon>eudicotyledons</taxon>
        <taxon>Gunneridae</taxon>
        <taxon>Pentapetalae</taxon>
        <taxon>rosids</taxon>
        <taxon>malvids</taxon>
        <taxon>Myrtales</taxon>
        <taxon>Lythraceae</taxon>
        <taxon>Punica</taxon>
    </lineage>
</organism>
<evidence type="ECO:0000313" key="3">
    <source>
        <dbReference type="Proteomes" id="UP000197138"/>
    </source>
</evidence>
<reference evidence="3" key="1">
    <citation type="journal article" date="2017" name="Plant J.">
        <title>The pomegranate (Punica granatum L.) genome and the genomics of punicalagin biosynthesis.</title>
        <authorList>
            <person name="Qin G."/>
            <person name="Xu C."/>
            <person name="Ming R."/>
            <person name="Tang H."/>
            <person name="Guyot R."/>
            <person name="Kramer E.M."/>
            <person name="Hu Y."/>
            <person name="Yi X."/>
            <person name="Qi Y."/>
            <person name="Xu X."/>
            <person name="Gao Z."/>
            <person name="Pan H."/>
            <person name="Jian J."/>
            <person name="Tian Y."/>
            <person name="Yue Z."/>
            <person name="Xu Y."/>
        </authorList>
    </citation>
    <scope>NUCLEOTIDE SEQUENCE [LARGE SCALE GENOMIC DNA]</scope>
    <source>
        <strain evidence="3">cv. Dabenzi</strain>
    </source>
</reference>
<keyword evidence="1" id="KW-1133">Transmembrane helix</keyword>
<gene>
    <name evidence="2" type="ORF">CDL15_Pgr024806</name>
</gene>
<sequence length="66" mass="6797">MSFYRTCYNAIGLPLIVPCRTAGLVIGSLVVVLANRVVSSLVIVLTGLEVGSLVVVLAGGHDDGPM</sequence>
<evidence type="ECO:0000256" key="1">
    <source>
        <dbReference type="SAM" id="Phobius"/>
    </source>
</evidence>
<dbReference type="EMBL" id="MTKT01004026">
    <property type="protein sequence ID" value="OWM72754.1"/>
    <property type="molecule type" value="Genomic_DNA"/>
</dbReference>
<dbReference type="AlphaFoldDB" id="A0A218WIT3"/>
<proteinExistence type="predicted"/>